<dbReference type="GO" id="GO:0005576">
    <property type="term" value="C:extracellular region"/>
    <property type="evidence" value="ECO:0007669"/>
    <property type="project" value="UniProtKB-SubCell"/>
</dbReference>
<name>B4PSV4_DROYA</name>
<keyword evidence="4 12" id="KW-0378">Hydrolase</keyword>
<dbReference type="InterPro" id="IPR009003">
    <property type="entry name" value="Peptidase_S1_PA"/>
</dbReference>
<dbReference type="PANTHER" id="PTHR24276">
    <property type="entry name" value="POLYSERASE-RELATED"/>
    <property type="match status" value="1"/>
</dbReference>
<dbReference type="EMBL" id="CM000160">
    <property type="protein sequence ID" value="EDW98641.2"/>
    <property type="molecule type" value="Genomic_DNA"/>
</dbReference>
<dbReference type="HOGENOM" id="CLU_006842_7_1_1"/>
<accession>B4PSV4</accession>
<evidence type="ECO:0000313" key="13">
    <source>
        <dbReference type="Proteomes" id="UP000002282"/>
    </source>
</evidence>
<evidence type="ECO:0000256" key="5">
    <source>
        <dbReference type="ARBA" id="ARBA00022825"/>
    </source>
</evidence>
<evidence type="ECO:0000256" key="3">
    <source>
        <dbReference type="ARBA" id="ARBA00022729"/>
    </source>
</evidence>
<dbReference type="GO" id="GO:0006508">
    <property type="term" value="P:proteolysis"/>
    <property type="evidence" value="ECO:0007669"/>
    <property type="project" value="UniProtKB-KW"/>
</dbReference>
<dbReference type="InterPro" id="IPR043504">
    <property type="entry name" value="Peptidase_S1_PA_chymotrypsin"/>
</dbReference>
<keyword evidence="6" id="KW-1015">Disulfide bond</keyword>
<evidence type="ECO:0000256" key="10">
    <source>
        <dbReference type="SAM" id="SignalP"/>
    </source>
</evidence>
<gene>
    <name evidence="12" type="primary">Dyak\GE23660</name>
    <name evidence="12" type="synonym">dyak_GLEANR_7428</name>
    <name evidence="12" type="synonym">GE23660</name>
    <name evidence="12" type="ORF">Dyak_GE23660</name>
</gene>
<dbReference type="PROSITE" id="PS50240">
    <property type="entry name" value="TRYPSIN_DOM"/>
    <property type="match status" value="1"/>
</dbReference>
<evidence type="ECO:0000256" key="2">
    <source>
        <dbReference type="ARBA" id="ARBA00022670"/>
    </source>
</evidence>
<keyword evidence="3 10" id="KW-0732">Signal</keyword>
<keyword evidence="5" id="KW-0720">Serine protease</keyword>
<dbReference type="eggNOG" id="KOG3627">
    <property type="taxonomic scope" value="Eukaryota"/>
</dbReference>
<sequence>MMRMILVMLLASELSPHLSWGWVYPHNITRRTPKYKRWWKGPGSNTGNNFGGWLYRVSHERLSTICGASYYAPLLLIVSANCIYPYRMELYGASVEPTFTHENIFGLIDNVFIPNQFKPYKLYMDVAVVKLETPIRGENAEFIKLCSTPIKAGMKMTAYAWGFDSMHIQSQTSDTKSAIVPVEDINTCRKKYARTDVKVSSTSFCVTHPRDSKKCLYDAGAPLTYKTELCGIVSYGPMCSNTKQPGTYTSINKIAKFIEEIEEDVKTVQKPNTEPGRRRRSSDFLIVGLALLALATRFFLFRLMANAQWITIGNLATKYPPKVRTHWSNCNAHHKTEAFARPDPAT</sequence>
<comment type="catalytic activity">
    <reaction evidence="7">
        <text>Preferential cleavage: Arg-|-Xaa, Lys-|-Xaa.</text>
        <dbReference type="EC" id="3.4.21.4"/>
    </reaction>
</comment>
<dbReference type="SUPFAM" id="SSF50494">
    <property type="entry name" value="Trypsin-like serine proteases"/>
    <property type="match status" value="1"/>
</dbReference>
<dbReference type="Pfam" id="PF00089">
    <property type="entry name" value="Trypsin"/>
    <property type="match status" value="1"/>
</dbReference>
<proteinExistence type="predicted"/>
<keyword evidence="13" id="KW-1185">Reference proteome</keyword>
<dbReference type="GO" id="GO:0004252">
    <property type="term" value="F:serine-type endopeptidase activity"/>
    <property type="evidence" value="ECO:0007669"/>
    <property type="project" value="UniProtKB-EC"/>
</dbReference>
<evidence type="ECO:0000256" key="7">
    <source>
        <dbReference type="ARBA" id="ARBA00036320"/>
    </source>
</evidence>
<evidence type="ECO:0000259" key="11">
    <source>
        <dbReference type="PROSITE" id="PS50240"/>
    </source>
</evidence>
<evidence type="ECO:0000256" key="1">
    <source>
        <dbReference type="ARBA" id="ARBA00004239"/>
    </source>
</evidence>
<comment type="subcellular location">
    <subcellularLocation>
        <location evidence="1">Secreted</location>
        <location evidence="1">Extracellular space</location>
    </subcellularLocation>
</comment>
<evidence type="ECO:0000256" key="9">
    <source>
        <dbReference type="SAM" id="Phobius"/>
    </source>
</evidence>
<dbReference type="Proteomes" id="UP000002282">
    <property type="component" value="Chromosome 3R"/>
</dbReference>
<feature type="signal peptide" evidence="10">
    <location>
        <begin position="1"/>
        <end position="21"/>
    </location>
</feature>
<dbReference type="SMART" id="SM00020">
    <property type="entry name" value="Tryp_SPc"/>
    <property type="match status" value="1"/>
</dbReference>
<evidence type="ECO:0000256" key="8">
    <source>
        <dbReference type="ARBA" id="ARBA00038868"/>
    </source>
</evidence>
<evidence type="ECO:0000313" key="12">
    <source>
        <dbReference type="EMBL" id="EDW98641.2"/>
    </source>
</evidence>
<evidence type="ECO:0000256" key="4">
    <source>
        <dbReference type="ARBA" id="ARBA00022801"/>
    </source>
</evidence>
<dbReference type="PANTHER" id="PTHR24276:SF91">
    <property type="entry name" value="AT26814P-RELATED"/>
    <property type="match status" value="1"/>
</dbReference>
<keyword evidence="9" id="KW-0812">Transmembrane</keyword>
<feature type="chain" id="PRO_5006459181" description="trypsin" evidence="10">
    <location>
        <begin position="22"/>
        <end position="346"/>
    </location>
</feature>
<dbReference type="AlphaFoldDB" id="B4PSV4"/>
<dbReference type="InterPro" id="IPR001254">
    <property type="entry name" value="Trypsin_dom"/>
</dbReference>
<organism evidence="12 13">
    <name type="scientific">Drosophila yakuba</name>
    <name type="common">Fruit fly</name>
    <dbReference type="NCBI Taxonomy" id="7245"/>
    <lineage>
        <taxon>Eukaryota</taxon>
        <taxon>Metazoa</taxon>
        <taxon>Ecdysozoa</taxon>
        <taxon>Arthropoda</taxon>
        <taxon>Hexapoda</taxon>
        <taxon>Insecta</taxon>
        <taxon>Pterygota</taxon>
        <taxon>Neoptera</taxon>
        <taxon>Endopterygota</taxon>
        <taxon>Diptera</taxon>
        <taxon>Brachycera</taxon>
        <taxon>Muscomorpha</taxon>
        <taxon>Ephydroidea</taxon>
        <taxon>Drosophilidae</taxon>
        <taxon>Drosophila</taxon>
        <taxon>Sophophora</taxon>
    </lineage>
</organism>
<dbReference type="KEGG" id="dya:Dyak_GE23660"/>
<keyword evidence="2" id="KW-0645">Protease</keyword>
<reference evidence="12 13" key="1">
    <citation type="journal article" date="2007" name="Nature">
        <title>Evolution of genes and genomes on the Drosophila phylogeny.</title>
        <authorList>
            <consortium name="Drosophila 12 Genomes Consortium"/>
            <person name="Clark A.G."/>
            <person name="Eisen M.B."/>
            <person name="Smith D.R."/>
            <person name="Bergman C.M."/>
            <person name="Oliver B."/>
            <person name="Markow T.A."/>
            <person name="Kaufman T.C."/>
            <person name="Kellis M."/>
            <person name="Gelbart W."/>
            <person name="Iyer V.N."/>
            <person name="Pollard D.A."/>
            <person name="Sackton T.B."/>
            <person name="Larracuente A.M."/>
            <person name="Singh N.D."/>
            <person name="Abad J.P."/>
            <person name="Abt D.N."/>
            <person name="Adryan B."/>
            <person name="Aguade M."/>
            <person name="Akashi H."/>
            <person name="Anderson W.W."/>
            <person name="Aquadro C.F."/>
            <person name="Ardell D.H."/>
            <person name="Arguello R."/>
            <person name="Artieri C.G."/>
            <person name="Barbash D.A."/>
            <person name="Barker D."/>
            <person name="Barsanti P."/>
            <person name="Batterham P."/>
            <person name="Batzoglou S."/>
            <person name="Begun D."/>
            <person name="Bhutkar A."/>
            <person name="Blanco E."/>
            <person name="Bosak S.A."/>
            <person name="Bradley R.K."/>
            <person name="Brand A.D."/>
            <person name="Brent M.R."/>
            <person name="Brooks A.N."/>
            <person name="Brown R.H."/>
            <person name="Butlin R.K."/>
            <person name="Caggese C."/>
            <person name="Calvi B.R."/>
            <person name="Bernardo de Carvalho A."/>
            <person name="Caspi A."/>
            <person name="Castrezana S."/>
            <person name="Celniker S.E."/>
            <person name="Chang J.L."/>
            <person name="Chapple C."/>
            <person name="Chatterji S."/>
            <person name="Chinwalla A."/>
            <person name="Civetta A."/>
            <person name="Clifton S.W."/>
            <person name="Comeron J.M."/>
            <person name="Costello J.C."/>
            <person name="Coyne J.A."/>
            <person name="Daub J."/>
            <person name="David R.G."/>
            <person name="Delcher A.L."/>
            <person name="Delehaunty K."/>
            <person name="Do C.B."/>
            <person name="Ebling H."/>
            <person name="Edwards K."/>
            <person name="Eickbush T."/>
            <person name="Evans J.D."/>
            <person name="Filipski A."/>
            <person name="Findeiss S."/>
            <person name="Freyhult E."/>
            <person name="Fulton L."/>
            <person name="Fulton R."/>
            <person name="Garcia A.C."/>
            <person name="Gardiner A."/>
            <person name="Garfield D.A."/>
            <person name="Garvin B.E."/>
            <person name="Gibson G."/>
            <person name="Gilbert D."/>
            <person name="Gnerre S."/>
            <person name="Godfrey J."/>
            <person name="Good R."/>
            <person name="Gotea V."/>
            <person name="Gravely B."/>
            <person name="Greenberg A.J."/>
            <person name="Griffiths-Jones S."/>
            <person name="Gross S."/>
            <person name="Guigo R."/>
            <person name="Gustafson E.A."/>
            <person name="Haerty W."/>
            <person name="Hahn M.W."/>
            <person name="Halligan D.L."/>
            <person name="Halpern A.L."/>
            <person name="Halter G.M."/>
            <person name="Han M.V."/>
            <person name="Heger A."/>
            <person name="Hillier L."/>
            <person name="Hinrichs A.S."/>
            <person name="Holmes I."/>
            <person name="Hoskins R.A."/>
            <person name="Hubisz M.J."/>
            <person name="Hultmark D."/>
            <person name="Huntley M.A."/>
            <person name="Jaffe D.B."/>
            <person name="Jagadeeshan S."/>
            <person name="Jeck W.R."/>
            <person name="Johnson J."/>
            <person name="Jones C.D."/>
            <person name="Jordan W.C."/>
            <person name="Karpen G.H."/>
            <person name="Kataoka E."/>
            <person name="Keightley P.D."/>
            <person name="Kheradpour P."/>
            <person name="Kirkness E.F."/>
            <person name="Koerich L.B."/>
            <person name="Kristiansen K."/>
            <person name="Kudrna D."/>
            <person name="Kulathinal R.J."/>
            <person name="Kumar S."/>
            <person name="Kwok R."/>
            <person name="Lander E."/>
            <person name="Langley C.H."/>
            <person name="Lapoint R."/>
            <person name="Lazzaro B.P."/>
            <person name="Lee S.J."/>
            <person name="Levesque L."/>
            <person name="Li R."/>
            <person name="Lin C.F."/>
            <person name="Lin M.F."/>
            <person name="Lindblad-Toh K."/>
            <person name="Llopart A."/>
            <person name="Long M."/>
            <person name="Low L."/>
            <person name="Lozovsky E."/>
            <person name="Lu J."/>
            <person name="Luo M."/>
            <person name="Machado C.A."/>
            <person name="Makalowski W."/>
            <person name="Marzo M."/>
            <person name="Matsuda M."/>
            <person name="Matzkin L."/>
            <person name="McAllister B."/>
            <person name="McBride C.S."/>
            <person name="McKernan B."/>
            <person name="McKernan K."/>
            <person name="Mendez-Lago M."/>
            <person name="Minx P."/>
            <person name="Mollenhauer M.U."/>
            <person name="Montooth K."/>
            <person name="Mount S.M."/>
            <person name="Mu X."/>
            <person name="Myers E."/>
            <person name="Negre B."/>
            <person name="Newfeld S."/>
            <person name="Nielsen R."/>
            <person name="Noor M.A."/>
            <person name="O'Grady P."/>
            <person name="Pachter L."/>
            <person name="Papaceit M."/>
            <person name="Parisi M.J."/>
            <person name="Parisi M."/>
            <person name="Parts L."/>
            <person name="Pedersen J.S."/>
            <person name="Pesole G."/>
            <person name="Phillippy A.M."/>
            <person name="Ponting C.P."/>
            <person name="Pop M."/>
            <person name="Porcelli D."/>
            <person name="Powell J.R."/>
            <person name="Prohaska S."/>
            <person name="Pruitt K."/>
            <person name="Puig M."/>
            <person name="Quesneville H."/>
            <person name="Ram K.R."/>
            <person name="Rand D."/>
            <person name="Rasmussen M.D."/>
            <person name="Reed L.K."/>
            <person name="Reenan R."/>
            <person name="Reily A."/>
            <person name="Remington K.A."/>
            <person name="Rieger T.T."/>
            <person name="Ritchie M.G."/>
            <person name="Robin C."/>
            <person name="Rogers Y.H."/>
            <person name="Rohde C."/>
            <person name="Rozas J."/>
            <person name="Rubenfield M.J."/>
            <person name="Ruiz A."/>
            <person name="Russo S."/>
            <person name="Salzberg S.L."/>
            <person name="Sanchez-Gracia A."/>
            <person name="Saranga D.J."/>
            <person name="Sato H."/>
            <person name="Schaeffer S.W."/>
            <person name="Schatz M.C."/>
            <person name="Schlenke T."/>
            <person name="Schwartz R."/>
            <person name="Segarra C."/>
            <person name="Singh R.S."/>
            <person name="Sirot L."/>
            <person name="Sirota M."/>
            <person name="Sisneros N.B."/>
            <person name="Smith C.D."/>
            <person name="Smith T.F."/>
            <person name="Spieth J."/>
            <person name="Stage D.E."/>
            <person name="Stark A."/>
            <person name="Stephan W."/>
            <person name="Strausberg R.L."/>
            <person name="Strempel S."/>
            <person name="Sturgill D."/>
            <person name="Sutton G."/>
            <person name="Sutton G.G."/>
            <person name="Tao W."/>
            <person name="Teichmann S."/>
            <person name="Tobari Y.N."/>
            <person name="Tomimura Y."/>
            <person name="Tsolas J.M."/>
            <person name="Valente V.L."/>
            <person name="Venter E."/>
            <person name="Venter J.C."/>
            <person name="Vicario S."/>
            <person name="Vieira F.G."/>
            <person name="Vilella A.J."/>
            <person name="Villasante A."/>
            <person name="Walenz B."/>
            <person name="Wang J."/>
            <person name="Wasserman M."/>
            <person name="Watts T."/>
            <person name="Wilson D."/>
            <person name="Wilson R.K."/>
            <person name="Wing R.A."/>
            <person name="Wolfner M.F."/>
            <person name="Wong A."/>
            <person name="Wong G.K."/>
            <person name="Wu C.I."/>
            <person name="Wu G."/>
            <person name="Yamamoto D."/>
            <person name="Yang H.P."/>
            <person name="Yang S.P."/>
            <person name="Yorke J.A."/>
            <person name="Yoshida K."/>
            <person name="Zdobnov E."/>
            <person name="Zhang P."/>
            <person name="Zhang Y."/>
            <person name="Zimin A.V."/>
            <person name="Baldwin J."/>
            <person name="Abdouelleil A."/>
            <person name="Abdulkadir J."/>
            <person name="Abebe A."/>
            <person name="Abera B."/>
            <person name="Abreu J."/>
            <person name="Acer S.C."/>
            <person name="Aftuck L."/>
            <person name="Alexander A."/>
            <person name="An P."/>
            <person name="Anderson E."/>
            <person name="Anderson S."/>
            <person name="Arachi H."/>
            <person name="Azer M."/>
            <person name="Bachantsang P."/>
            <person name="Barry A."/>
            <person name="Bayul T."/>
            <person name="Berlin A."/>
            <person name="Bessette D."/>
            <person name="Bloom T."/>
            <person name="Blye J."/>
            <person name="Boguslavskiy L."/>
            <person name="Bonnet C."/>
            <person name="Boukhgalter B."/>
            <person name="Bourzgui I."/>
            <person name="Brown A."/>
            <person name="Cahill P."/>
            <person name="Channer S."/>
            <person name="Cheshatsang Y."/>
            <person name="Chuda L."/>
            <person name="Citroen M."/>
            <person name="Collymore A."/>
            <person name="Cooke P."/>
            <person name="Costello M."/>
            <person name="D'Aco K."/>
            <person name="Daza R."/>
            <person name="De Haan G."/>
            <person name="DeGray S."/>
            <person name="DeMaso C."/>
            <person name="Dhargay N."/>
            <person name="Dooley K."/>
            <person name="Dooley E."/>
            <person name="Doricent M."/>
            <person name="Dorje P."/>
            <person name="Dorjee K."/>
            <person name="Dupes A."/>
            <person name="Elong R."/>
            <person name="Falk J."/>
            <person name="Farina A."/>
            <person name="Faro S."/>
            <person name="Ferguson D."/>
            <person name="Fisher S."/>
            <person name="Foley C.D."/>
            <person name="Franke A."/>
            <person name="Friedrich D."/>
            <person name="Gadbois L."/>
            <person name="Gearin G."/>
            <person name="Gearin C.R."/>
            <person name="Giannoukos G."/>
            <person name="Goode T."/>
            <person name="Graham J."/>
            <person name="Grandbois E."/>
            <person name="Grewal S."/>
            <person name="Gyaltsen K."/>
            <person name="Hafez N."/>
            <person name="Hagos B."/>
            <person name="Hall J."/>
            <person name="Henson C."/>
            <person name="Hollinger A."/>
            <person name="Honan T."/>
            <person name="Huard M.D."/>
            <person name="Hughes L."/>
            <person name="Hurhula B."/>
            <person name="Husby M.E."/>
            <person name="Kamat A."/>
            <person name="Kanga B."/>
            <person name="Kashin S."/>
            <person name="Khazanovich D."/>
            <person name="Kisner P."/>
            <person name="Lance K."/>
            <person name="Lara M."/>
            <person name="Lee W."/>
            <person name="Lennon N."/>
            <person name="Letendre F."/>
            <person name="LeVine R."/>
            <person name="Lipovsky A."/>
            <person name="Liu X."/>
            <person name="Liu J."/>
            <person name="Liu S."/>
            <person name="Lokyitsang T."/>
            <person name="Lokyitsang Y."/>
            <person name="Lubonja R."/>
            <person name="Lui A."/>
            <person name="MacDonald P."/>
            <person name="Magnisalis V."/>
            <person name="Maru K."/>
            <person name="Matthews C."/>
            <person name="McCusker W."/>
            <person name="McDonough S."/>
            <person name="Mehta T."/>
            <person name="Meldrim J."/>
            <person name="Meneus L."/>
            <person name="Mihai O."/>
            <person name="Mihalev A."/>
            <person name="Mihova T."/>
            <person name="Mittelman R."/>
            <person name="Mlenga V."/>
            <person name="Montmayeur A."/>
            <person name="Mulrain L."/>
            <person name="Navidi A."/>
            <person name="Naylor J."/>
            <person name="Negash T."/>
            <person name="Nguyen T."/>
            <person name="Nguyen N."/>
            <person name="Nicol R."/>
            <person name="Norbu C."/>
            <person name="Norbu N."/>
            <person name="Novod N."/>
            <person name="O'Neill B."/>
            <person name="Osman S."/>
            <person name="Markiewicz E."/>
            <person name="Oyono O.L."/>
            <person name="Patti C."/>
            <person name="Phunkhang P."/>
            <person name="Pierre F."/>
            <person name="Priest M."/>
            <person name="Raghuraman S."/>
            <person name="Rege F."/>
            <person name="Reyes R."/>
            <person name="Rise C."/>
            <person name="Rogov P."/>
            <person name="Ross K."/>
            <person name="Ryan E."/>
            <person name="Settipalli S."/>
            <person name="Shea T."/>
            <person name="Sherpa N."/>
            <person name="Shi L."/>
            <person name="Shih D."/>
            <person name="Sparrow T."/>
            <person name="Spaulding J."/>
            <person name="Stalker J."/>
            <person name="Stange-Thomann N."/>
            <person name="Stavropoulos S."/>
            <person name="Stone C."/>
            <person name="Strader C."/>
            <person name="Tesfaye S."/>
            <person name="Thomson T."/>
            <person name="Thoulutsang Y."/>
            <person name="Thoulutsang D."/>
            <person name="Topham K."/>
            <person name="Topping I."/>
            <person name="Tsamla T."/>
            <person name="Vassiliev H."/>
            <person name="Vo A."/>
            <person name="Wangchuk T."/>
            <person name="Wangdi T."/>
            <person name="Weiand M."/>
            <person name="Wilkinson J."/>
            <person name="Wilson A."/>
            <person name="Yadav S."/>
            <person name="Young G."/>
            <person name="Yu Q."/>
            <person name="Zembek L."/>
            <person name="Zhong D."/>
            <person name="Zimmer A."/>
            <person name="Zwirko Z."/>
            <person name="Jaffe D.B."/>
            <person name="Alvarez P."/>
            <person name="Brockman W."/>
            <person name="Butler J."/>
            <person name="Chin C."/>
            <person name="Gnerre S."/>
            <person name="Grabherr M."/>
            <person name="Kleber M."/>
            <person name="Mauceli E."/>
            <person name="MacCallum I."/>
        </authorList>
    </citation>
    <scope>NUCLEOTIDE SEQUENCE [LARGE SCALE GENOMIC DNA]</scope>
    <source>
        <strain evidence="13">Tai18E2 / Tucson 14021-0261.01</strain>
    </source>
</reference>
<keyword evidence="9" id="KW-0472">Membrane</keyword>
<evidence type="ECO:0000256" key="6">
    <source>
        <dbReference type="ARBA" id="ARBA00023157"/>
    </source>
</evidence>
<feature type="transmembrane region" description="Helical" evidence="9">
    <location>
        <begin position="284"/>
        <end position="305"/>
    </location>
</feature>
<keyword evidence="9" id="KW-1133">Transmembrane helix</keyword>
<dbReference type="EC" id="3.4.21.4" evidence="8"/>
<dbReference type="InterPro" id="IPR050430">
    <property type="entry name" value="Peptidase_S1"/>
</dbReference>
<dbReference type="Gene3D" id="2.40.10.10">
    <property type="entry name" value="Trypsin-like serine proteases"/>
    <property type="match status" value="2"/>
</dbReference>
<dbReference type="OrthoDB" id="7850452at2759"/>
<protein>
    <recommendedName>
        <fullName evidence="8">trypsin</fullName>
        <ecNumber evidence="8">3.4.21.4</ecNumber>
    </recommendedName>
</protein>
<feature type="domain" description="Peptidase S1" evidence="11">
    <location>
        <begin position="53"/>
        <end position="266"/>
    </location>
</feature>
<reference evidence="12 13" key="2">
    <citation type="journal article" date="2007" name="PLoS Biol.">
        <title>Principles of genome evolution in the Drosophila melanogaster species group.</title>
        <authorList>
            <person name="Ranz J.M."/>
            <person name="Maurin D."/>
            <person name="Chan Y.S."/>
            <person name="von Grotthuss M."/>
            <person name="Hillier L.W."/>
            <person name="Roote J."/>
            <person name="Ashburner M."/>
            <person name="Bergman C.M."/>
        </authorList>
    </citation>
    <scope>NUCLEOTIDE SEQUENCE [LARGE SCALE GENOMIC DNA]</scope>
    <source>
        <strain evidence="13">Tai18E2 / Tucson 14021-0261.01</strain>
    </source>
</reference>